<protein>
    <submittedName>
        <fullName evidence="7">COP9 signalosome</fullName>
    </submittedName>
</protein>
<dbReference type="PANTHER" id="PTHR13339:SF0">
    <property type="entry name" value="COP9 SIGNALOSOME COMPLEX SUBUNIT 8"/>
    <property type="match status" value="1"/>
</dbReference>
<dbReference type="Proteomes" id="UP001209540">
    <property type="component" value="Unassembled WGS sequence"/>
</dbReference>
<dbReference type="GO" id="GO:0008180">
    <property type="term" value="C:COP9 signalosome"/>
    <property type="evidence" value="ECO:0007669"/>
    <property type="project" value="UniProtKB-KW"/>
</dbReference>
<keyword evidence="3" id="KW-0963">Cytoplasm</keyword>
<evidence type="ECO:0000256" key="5">
    <source>
        <dbReference type="ARBA" id="ARBA00023242"/>
    </source>
</evidence>
<proteinExistence type="predicted"/>
<reference evidence="7" key="2">
    <citation type="submission" date="2023-02" db="EMBL/GenBank/DDBJ databases">
        <authorList>
            <consortium name="DOE Joint Genome Institute"/>
            <person name="Mondo S.J."/>
            <person name="Chang Y."/>
            <person name="Wang Y."/>
            <person name="Ahrendt S."/>
            <person name="Andreopoulos W."/>
            <person name="Barry K."/>
            <person name="Beard J."/>
            <person name="Benny G.L."/>
            <person name="Blankenship S."/>
            <person name="Bonito G."/>
            <person name="Cuomo C."/>
            <person name="Desiro A."/>
            <person name="Gervers K.A."/>
            <person name="Hundley H."/>
            <person name="Kuo A."/>
            <person name="LaButti K."/>
            <person name="Lang B.F."/>
            <person name="Lipzen A."/>
            <person name="O'Donnell K."/>
            <person name="Pangilinan J."/>
            <person name="Reynolds N."/>
            <person name="Sandor L."/>
            <person name="Smith M.W."/>
            <person name="Tsang A."/>
            <person name="Grigoriev I.V."/>
            <person name="Stajich J.E."/>
            <person name="Spatafora J.W."/>
        </authorList>
    </citation>
    <scope>NUCLEOTIDE SEQUENCE</scope>
    <source>
        <strain evidence="7">RSA 2281</strain>
    </source>
</reference>
<dbReference type="EMBL" id="JAIXMP010000008">
    <property type="protein sequence ID" value="KAI9269145.1"/>
    <property type="molecule type" value="Genomic_DNA"/>
</dbReference>
<dbReference type="PANTHER" id="PTHR13339">
    <property type="entry name" value="COP9 SIGNALOSOME COMPLEX SUBUNIT 8"/>
    <property type="match status" value="1"/>
</dbReference>
<evidence type="ECO:0000256" key="4">
    <source>
        <dbReference type="ARBA" id="ARBA00022790"/>
    </source>
</evidence>
<comment type="caution">
    <text evidence="7">The sequence shown here is derived from an EMBL/GenBank/DDBJ whole genome shotgun (WGS) entry which is preliminary data.</text>
</comment>
<dbReference type="InterPro" id="IPR033464">
    <property type="entry name" value="CSN8_PSD8_EIF3K"/>
</dbReference>
<keyword evidence="5" id="KW-0539">Nucleus</keyword>
<dbReference type="Pfam" id="PF10075">
    <property type="entry name" value="CSN8_PSD8_EIF3K"/>
    <property type="match status" value="1"/>
</dbReference>
<keyword evidence="8" id="KW-1185">Reference proteome</keyword>
<evidence type="ECO:0000313" key="7">
    <source>
        <dbReference type="EMBL" id="KAI9269145.1"/>
    </source>
</evidence>
<dbReference type="GO" id="GO:0010387">
    <property type="term" value="P:COP9 signalosome assembly"/>
    <property type="evidence" value="ECO:0007669"/>
    <property type="project" value="InterPro"/>
</dbReference>
<dbReference type="GO" id="GO:0000338">
    <property type="term" value="P:protein deneddylation"/>
    <property type="evidence" value="ECO:0007669"/>
    <property type="project" value="InterPro"/>
</dbReference>
<dbReference type="Gene3D" id="1.25.40.990">
    <property type="match status" value="1"/>
</dbReference>
<evidence type="ECO:0000256" key="1">
    <source>
        <dbReference type="ARBA" id="ARBA00004123"/>
    </source>
</evidence>
<sequence length="143" mass="16522">MIRSNSARYLRKRILAASRRTDQIDAAWRICTTLWERQFSNFYQALDGFQWSNLAVPLVVSIRETIRKRLLDLIRKAYTTIHKTDAAKYFGMPEDEVVPALMNEGWEYNGESGILAASKSGKRRADLDQFSKLADVLLQLENH</sequence>
<comment type="subcellular location">
    <subcellularLocation>
        <location evidence="2">Cytoplasm</location>
    </subcellularLocation>
    <subcellularLocation>
        <location evidence="1">Nucleus</location>
    </subcellularLocation>
</comment>
<evidence type="ECO:0000256" key="2">
    <source>
        <dbReference type="ARBA" id="ARBA00004496"/>
    </source>
</evidence>
<organism evidence="7 8">
    <name type="scientific">Phascolomyces articulosus</name>
    <dbReference type="NCBI Taxonomy" id="60185"/>
    <lineage>
        <taxon>Eukaryota</taxon>
        <taxon>Fungi</taxon>
        <taxon>Fungi incertae sedis</taxon>
        <taxon>Mucoromycota</taxon>
        <taxon>Mucoromycotina</taxon>
        <taxon>Mucoromycetes</taxon>
        <taxon>Mucorales</taxon>
        <taxon>Lichtheimiaceae</taxon>
        <taxon>Phascolomyces</taxon>
    </lineage>
</organism>
<keyword evidence="4" id="KW-0736">Signalosome</keyword>
<dbReference type="GO" id="GO:0005737">
    <property type="term" value="C:cytoplasm"/>
    <property type="evidence" value="ECO:0007669"/>
    <property type="project" value="UniProtKB-SubCell"/>
</dbReference>
<dbReference type="AlphaFoldDB" id="A0AAD5KFI1"/>
<dbReference type="InterPro" id="IPR033205">
    <property type="entry name" value="COP9_CSN8"/>
</dbReference>
<evidence type="ECO:0000259" key="6">
    <source>
        <dbReference type="Pfam" id="PF10075"/>
    </source>
</evidence>
<reference evidence="7" key="1">
    <citation type="journal article" date="2022" name="IScience">
        <title>Evolution of zygomycete secretomes and the origins of terrestrial fungal ecologies.</title>
        <authorList>
            <person name="Chang Y."/>
            <person name="Wang Y."/>
            <person name="Mondo S."/>
            <person name="Ahrendt S."/>
            <person name="Andreopoulos W."/>
            <person name="Barry K."/>
            <person name="Beard J."/>
            <person name="Benny G.L."/>
            <person name="Blankenship S."/>
            <person name="Bonito G."/>
            <person name="Cuomo C."/>
            <person name="Desiro A."/>
            <person name="Gervers K.A."/>
            <person name="Hundley H."/>
            <person name="Kuo A."/>
            <person name="LaButti K."/>
            <person name="Lang B.F."/>
            <person name="Lipzen A."/>
            <person name="O'Donnell K."/>
            <person name="Pangilinan J."/>
            <person name="Reynolds N."/>
            <person name="Sandor L."/>
            <person name="Smith M.E."/>
            <person name="Tsang A."/>
            <person name="Grigoriev I.V."/>
            <person name="Stajich J.E."/>
            <person name="Spatafora J.W."/>
        </authorList>
    </citation>
    <scope>NUCLEOTIDE SEQUENCE</scope>
    <source>
        <strain evidence="7">RSA 2281</strain>
    </source>
</reference>
<name>A0AAD5KFI1_9FUNG</name>
<feature type="domain" description="CSN8/PSMD8/EIF3K" evidence="6">
    <location>
        <begin position="3"/>
        <end position="120"/>
    </location>
</feature>
<gene>
    <name evidence="7" type="ORF">BDA99DRAFT_434762</name>
</gene>
<evidence type="ECO:0000313" key="8">
    <source>
        <dbReference type="Proteomes" id="UP001209540"/>
    </source>
</evidence>
<evidence type="ECO:0000256" key="3">
    <source>
        <dbReference type="ARBA" id="ARBA00022490"/>
    </source>
</evidence>
<accession>A0AAD5KFI1</accession>